<gene>
    <name evidence="3" type="ORF">TWF481_006572</name>
</gene>
<feature type="transmembrane region" description="Helical" evidence="2">
    <location>
        <begin position="30"/>
        <end position="52"/>
    </location>
</feature>
<evidence type="ECO:0000256" key="2">
    <source>
        <dbReference type="SAM" id="Phobius"/>
    </source>
</evidence>
<feature type="compositionally biased region" description="Acidic residues" evidence="1">
    <location>
        <begin position="145"/>
        <end position="160"/>
    </location>
</feature>
<keyword evidence="2" id="KW-1133">Transmembrane helix</keyword>
<evidence type="ECO:0000256" key="1">
    <source>
        <dbReference type="SAM" id="MobiDB-lite"/>
    </source>
</evidence>
<dbReference type="Proteomes" id="UP001370758">
    <property type="component" value="Unassembled WGS sequence"/>
</dbReference>
<organism evidence="3 4">
    <name type="scientific">Arthrobotrys musiformis</name>
    <dbReference type="NCBI Taxonomy" id="47236"/>
    <lineage>
        <taxon>Eukaryota</taxon>
        <taxon>Fungi</taxon>
        <taxon>Dikarya</taxon>
        <taxon>Ascomycota</taxon>
        <taxon>Pezizomycotina</taxon>
        <taxon>Orbiliomycetes</taxon>
        <taxon>Orbiliales</taxon>
        <taxon>Orbiliaceae</taxon>
        <taxon>Arthrobotrys</taxon>
    </lineage>
</organism>
<keyword evidence="4" id="KW-1185">Reference proteome</keyword>
<reference evidence="3 4" key="1">
    <citation type="submission" date="2023-08" db="EMBL/GenBank/DDBJ databases">
        <authorList>
            <person name="Palmer J.M."/>
        </authorList>
    </citation>
    <scope>NUCLEOTIDE SEQUENCE [LARGE SCALE GENOMIC DNA]</scope>
    <source>
        <strain evidence="3 4">TWF481</strain>
    </source>
</reference>
<evidence type="ECO:0000313" key="4">
    <source>
        <dbReference type="Proteomes" id="UP001370758"/>
    </source>
</evidence>
<accession>A0AAV9WAM0</accession>
<keyword evidence="2" id="KW-0812">Transmembrane</keyword>
<dbReference type="EMBL" id="JAVHJL010000004">
    <property type="protein sequence ID" value="KAK6504633.1"/>
    <property type="molecule type" value="Genomic_DNA"/>
</dbReference>
<name>A0AAV9WAM0_9PEZI</name>
<proteinExistence type="predicted"/>
<feature type="region of interest" description="Disordered" evidence="1">
    <location>
        <begin position="140"/>
        <end position="187"/>
    </location>
</feature>
<sequence>MACTIDCGIICCHPFKIEEAVTATATFFQYFFPAFAFIFVMAGIFTCLFCVIDFIHYVNDLINEVNELSERVKRIEGLEAGVARLVQSQLDAHAILDRLIIQEREREHYGYGAIYDNGDTTPVWTVWSELLESDFSDSDYMYDSNDAEDEYSDGDSESETGEFVRRGYEEEDEVGEARSESTTDKDD</sequence>
<keyword evidence="2" id="KW-0472">Membrane</keyword>
<protein>
    <submittedName>
        <fullName evidence="3">Uncharacterized protein</fullName>
    </submittedName>
</protein>
<comment type="caution">
    <text evidence="3">The sequence shown here is derived from an EMBL/GenBank/DDBJ whole genome shotgun (WGS) entry which is preliminary data.</text>
</comment>
<evidence type="ECO:0000313" key="3">
    <source>
        <dbReference type="EMBL" id="KAK6504633.1"/>
    </source>
</evidence>
<feature type="compositionally biased region" description="Basic and acidic residues" evidence="1">
    <location>
        <begin position="175"/>
        <end position="187"/>
    </location>
</feature>
<dbReference type="AlphaFoldDB" id="A0AAV9WAM0"/>